<dbReference type="InterPro" id="IPR011530">
    <property type="entry name" value="rRNA_adenine_dimethylase"/>
</dbReference>
<dbReference type="AlphaFoldDB" id="A0A1R3W0E6"/>
<keyword evidence="6 7" id="KW-0694">RNA-binding</keyword>
<evidence type="ECO:0000256" key="5">
    <source>
        <dbReference type="ARBA" id="ARBA00022691"/>
    </source>
</evidence>
<evidence type="ECO:0000256" key="3">
    <source>
        <dbReference type="ARBA" id="ARBA00022603"/>
    </source>
</evidence>
<feature type="binding site" evidence="7 8">
    <location>
        <position position="12"/>
    </location>
    <ligand>
        <name>S-adenosyl-L-methionine</name>
        <dbReference type="ChEBI" id="CHEBI:59789"/>
    </ligand>
</feature>
<dbReference type="EC" id="2.1.1.182" evidence="7"/>
<dbReference type="OrthoDB" id="9814755at2"/>
<evidence type="ECO:0000256" key="6">
    <source>
        <dbReference type="ARBA" id="ARBA00022884"/>
    </source>
</evidence>
<keyword evidence="5 7" id="KW-0949">S-adenosyl-L-methionine</keyword>
<dbReference type="InterPro" id="IPR001737">
    <property type="entry name" value="KsgA/Erm"/>
</dbReference>
<evidence type="ECO:0000313" key="11">
    <source>
        <dbReference type="Proteomes" id="UP000223759"/>
    </source>
</evidence>
<dbReference type="Gene3D" id="1.10.8.100">
    <property type="entry name" value="Ribosomal RNA adenine dimethylase-like, domain 2"/>
    <property type="match status" value="1"/>
</dbReference>
<comment type="similarity">
    <text evidence="7">Belongs to the class I-like SAM-binding methyltransferase superfamily. rRNA adenine N(6)-methyltransferase family. RsmA subfamily.</text>
</comment>
<feature type="domain" description="Ribosomal RNA adenine methylase transferase N-terminal" evidence="9">
    <location>
        <begin position="19"/>
        <end position="190"/>
    </location>
</feature>
<proteinExistence type="inferred from homology"/>
<keyword evidence="1 7" id="KW-0963">Cytoplasm</keyword>
<comment type="function">
    <text evidence="7">Specifically dimethylates two adjacent adenosines (A1518 and A1519) in the loop of a conserved hairpin near the 3'-end of 16S rRNA in the 30S particle. May play a critical role in biogenesis of 30S subunits.</text>
</comment>
<dbReference type="CDD" id="cd02440">
    <property type="entry name" value="AdoMet_MTases"/>
    <property type="match status" value="1"/>
</dbReference>
<dbReference type="Gene3D" id="3.40.50.150">
    <property type="entry name" value="Vaccinia Virus protein VP39"/>
    <property type="match status" value="1"/>
</dbReference>
<dbReference type="PANTHER" id="PTHR11727">
    <property type="entry name" value="DIMETHYLADENOSINE TRANSFERASE"/>
    <property type="match status" value="1"/>
</dbReference>
<accession>A0A1R3W0E6</accession>
<evidence type="ECO:0000256" key="2">
    <source>
        <dbReference type="ARBA" id="ARBA00022552"/>
    </source>
</evidence>
<comment type="catalytic activity">
    <reaction evidence="7">
        <text>adenosine(1518)/adenosine(1519) in 16S rRNA + 4 S-adenosyl-L-methionine = N(6)-dimethyladenosine(1518)/N(6)-dimethyladenosine(1519) in 16S rRNA + 4 S-adenosyl-L-homocysteine + 4 H(+)</text>
        <dbReference type="Rhea" id="RHEA:19609"/>
        <dbReference type="Rhea" id="RHEA-COMP:10232"/>
        <dbReference type="Rhea" id="RHEA-COMP:10233"/>
        <dbReference type="ChEBI" id="CHEBI:15378"/>
        <dbReference type="ChEBI" id="CHEBI:57856"/>
        <dbReference type="ChEBI" id="CHEBI:59789"/>
        <dbReference type="ChEBI" id="CHEBI:74411"/>
        <dbReference type="ChEBI" id="CHEBI:74493"/>
        <dbReference type="EC" id="2.1.1.182"/>
    </reaction>
</comment>
<dbReference type="PANTHER" id="PTHR11727:SF7">
    <property type="entry name" value="DIMETHYLADENOSINE TRANSFERASE-RELATED"/>
    <property type="match status" value="1"/>
</dbReference>
<dbReference type="InterPro" id="IPR029063">
    <property type="entry name" value="SAM-dependent_MTases_sf"/>
</dbReference>
<feature type="binding site" evidence="7 8">
    <location>
        <position position="14"/>
    </location>
    <ligand>
        <name>S-adenosyl-L-methionine</name>
        <dbReference type="ChEBI" id="CHEBI:59789"/>
    </ligand>
</feature>
<feature type="binding site" evidence="7 8">
    <location>
        <position position="60"/>
    </location>
    <ligand>
        <name>S-adenosyl-L-methionine</name>
        <dbReference type="ChEBI" id="CHEBI:59789"/>
    </ligand>
</feature>
<feature type="binding site" evidence="7 8">
    <location>
        <position position="85"/>
    </location>
    <ligand>
        <name>S-adenosyl-L-methionine</name>
        <dbReference type="ChEBI" id="CHEBI:59789"/>
    </ligand>
</feature>
<feature type="binding site" evidence="7 8">
    <location>
        <position position="39"/>
    </location>
    <ligand>
        <name>S-adenosyl-L-methionine</name>
        <dbReference type="ChEBI" id="CHEBI:59789"/>
    </ligand>
</feature>
<name>A0A1R3W0E6_9GAMM</name>
<dbReference type="PROSITE" id="PS51689">
    <property type="entry name" value="SAM_RNA_A_N6_MT"/>
    <property type="match status" value="1"/>
</dbReference>
<evidence type="ECO:0000259" key="9">
    <source>
        <dbReference type="SMART" id="SM00650"/>
    </source>
</evidence>
<dbReference type="STRING" id="233100.SAMN05216526_1466"/>
<dbReference type="EMBL" id="FTPK01000002">
    <property type="protein sequence ID" value="SIT71059.1"/>
    <property type="molecule type" value="Genomic_DNA"/>
</dbReference>
<evidence type="ECO:0000256" key="8">
    <source>
        <dbReference type="PROSITE-ProRule" id="PRU01026"/>
    </source>
</evidence>
<organism evidence="10 11">
    <name type="scientific">Ectothiorhodosinus mongolicus</name>
    <dbReference type="NCBI Taxonomy" id="233100"/>
    <lineage>
        <taxon>Bacteria</taxon>
        <taxon>Pseudomonadati</taxon>
        <taxon>Pseudomonadota</taxon>
        <taxon>Gammaproteobacteria</taxon>
        <taxon>Chromatiales</taxon>
        <taxon>Ectothiorhodospiraceae</taxon>
        <taxon>Ectothiorhodosinus</taxon>
    </lineage>
</organism>
<keyword evidence="2 7" id="KW-0698">rRNA processing</keyword>
<evidence type="ECO:0000256" key="1">
    <source>
        <dbReference type="ARBA" id="ARBA00022490"/>
    </source>
</evidence>
<dbReference type="NCBIfam" id="TIGR00755">
    <property type="entry name" value="ksgA"/>
    <property type="match status" value="1"/>
</dbReference>
<keyword evidence="11" id="KW-1185">Reference proteome</keyword>
<dbReference type="RefSeq" id="WP_076755828.1">
    <property type="nucleotide sequence ID" value="NZ_CP023018.1"/>
</dbReference>
<gene>
    <name evidence="7" type="primary">rsmA</name>
    <name evidence="7" type="synonym">ksgA</name>
    <name evidence="10" type="ORF">SAMN05216526_1466</name>
</gene>
<keyword evidence="4 7" id="KW-0808">Transferase</keyword>
<protein>
    <recommendedName>
        <fullName evidence="7">Ribosomal RNA small subunit methyltransferase A</fullName>
        <ecNumber evidence="7">2.1.1.182</ecNumber>
    </recommendedName>
    <alternativeName>
        <fullName evidence="7">16S rRNA (adenine(1518)-N(6)/adenine(1519)-N(6))-dimethyltransferase</fullName>
    </alternativeName>
    <alternativeName>
        <fullName evidence="7">16S rRNA dimethyladenosine transferase</fullName>
    </alternativeName>
    <alternativeName>
        <fullName evidence="7">16S rRNA dimethylase</fullName>
    </alternativeName>
    <alternativeName>
        <fullName evidence="7">S-adenosylmethionine-6-N', N'-adenosyl(rRNA) dimethyltransferase</fullName>
    </alternativeName>
</protein>
<dbReference type="InterPro" id="IPR020598">
    <property type="entry name" value="rRNA_Ade_methylase_Trfase_N"/>
</dbReference>
<dbReference type="PROSITE" id="PS01131">
    <property type="entry name" value="RRNA_A_DIMETH"/>
    <property type="match status" value="1"/>
</dbReference>
<dbReference type="SUPFAM" id="SSF53335">
    <property type="entry name" value="S-adenosyl-L-methionine-dependent methyltransferases"/>
    <property type="match status" value="1"/>
</dbReference>
<dbReference type="GO" id="GO:0005829">
    <property type="term" value="C:cytosol"/>
    <property type="evidence" value="ECO:0007669"/>
    <property type="project" value="TreeGrafter"/>
</dbReference>
<dbReference type="GO" id="GO:0003723">
    <property type="term" value="F:RNA binding"/>
    <property type="evidence" value="ECO:0007669"/>
    <property type="project" value="UniProtKB-UniRule"/>
</dbReference>
<evidence type="ECO:0000256" key="4">
    <source>
        <dbReference type="ARBA" id="ARBA00022679"/>
    </source>
</evidence>
<dbReference type="Proteomes" id="UP000223759">
    <property type="component" value="Unassembled WGS sequence"/>
</dbReference>
<dbReference type="InterPro" id="IPR023165">
    <property type="entry name" value="rRNA_Ade_diMease-like_C"/>
</dbReference>
<evidence type="ECO:0000256" key="7">
    <source>
        <dbReference type="HAMAP-Rule" id="MF_00607"/>
    </source>
</evidence>
<dbReference type="SMART" id="SM00650">
    <property type="entry name" value="rADc"/>
    <property type="match status" value="1"/>
</dbReference>
<evidence type="ECO:0000313" key="10">
    <source>
        <dbReference type="EMBL" id="SIT71059.1"/>
    </source>
</evidence>
<sequence length="265" mass="29579">MEHQARKRFGQHFLHDPGVIQRMINAIHPCAGDTLVEIGPGLGAISRGLLERLGRLHVVELDRDVIPLLQRACAGLGDLQIHQQDALSFDLNDIIGPRPLRVVGNLPYNISTPLLFHLLEQIEQIADMHFLLQKEVVDRLTAPPGGNAYGRLSVMIQYHCQAMRLFDVAPGAFNPPPRVNSAVVRLIPHSQPLRVASNPQHLGRLVRDAFSQRRKTLRNALSLYCPPAMIEALEIDPQRRPETLSVDDFVRLSNACLDRQGSKPV</sequence>
<dbReference type="HAMAP" id="MF_00607">
    <property type="entry name" value="16SrRNA_methyltr_A"/>
    <property type="match status" value="1"/>
</dbReference>
<dbReference type="GO" id="GO:0052908">
    <property type="term" value="F:16S rRNA (adenine(1518)-N(6)/adenine(1519)-N(6))-dimethyltransferase activity"/>
    <property type="evidence" value="ECO:0007669"/>
    <property type="project" value="UniProtKB-EC"/>
</dbReference>
<reference evidence="10 11" key="1">
    <citation type="submission" date="2017-01" db="EMBL/GenBank/DDBJ databases">
        <authorList>
            <person name="Mah S.A."/>
            <person name="Swanson W.J."/>
            <person name="Moy G.W."/>
            <person name="Vacquier V.D."/>
        </authorList>
    </citation>
    <scope>NUCLEOTIDE SEQUENCE [LARGE SCALE GENOMIC DNA]</scope>
    <source>
        <strain evidence="10 11">M9</strain>
    </source>
</reference>
<dbReference type="InterPro" id="IPR020596">
    <property type="entry name" value="rRNA_Ade_Mease_Trfase_CS"/>
</dbReference>
<feature type="binding site" evidence="7 8">
    <location>
        <position position="105"/>
    </location>
    <ligand>
        <name>S-adenosyl-L-methionine</name>
        <dbReference type="ChEBI" id="CHEBI:59789"/>
    </ligand>
</feature>
<dbReference type="FunFam" id="1.10.8.100:FF:000001">
    <property type="entry name" value="Ribosomal RNA small subunit methyltransferase A"/>
    <property type="match status" value="1"/>
</dbReference>
<keyword evidence="3 7" id="KW-0489">Methyltransferase</keyword>
<dbReference type="Pfam" id="PF00398">
    <property type="entry name" value="RrnaAD"/>
    <property type="match status" value="1"/>
</dbReference>
<comment type="subcellular location">
    <subcellularLocation>
        <location evidence="7">Cytoplasm</location>
    </subcellularLocation>
</comment>